<evidence type="ECO:0000256" key="3">
    <source>
        <dbReference type="ARBA" id="ARBA00022759"/>
    </source>
</evidence>
<reference evidence="8" key="1">
    <citation type="submission" date="2022-11" db="EMBL/GenBank/DDBJ databases">
        <title>Salinimicrobium profundisediminis sp. nov., isolated from deep-sea sediment of the Mariana Trench.</title>
        <authorList>
            <person name="Fu H."/>
        </authorList>
    </citation>
    <scope>NUCLEOTIDE SEQUENCE</scope>
    <source>
        <strain evidence="8">MT39</strain>
    </source>
</reference>
<accession>A0A9X3CUB3</accession>
<dbReference type="Pfam" id="PF03755">
    <property type="entry name" value="YicC-like_N"/>
    <property type="match status" value="1"/>
</dbReference>
<evidence type="ECO:0000313" key="9">
    <source>
        <dbReference type="Proteomes" id="UP001148482"/>
    </source>
</evidence>
<feature type="domain" description="Endoribonuclease YicC-like C-terminal" evidence="7">
    <location>
        <begin position="171"/>
        <end position="284"/>
    </location>
</feature>
<comment type="caution">
    <text evidence="8">The sequence shown here is derived from an EMBL/GenBank/DDBJ whole genome shotgun (WGS) entry which is preliminary data.</text>
</comment>
<keyword evidence="4" id="KW-0378">Hydrolase</keyword>
<dbReference type="GO" id="GO:0016787">
    <property type="term" value="F:hydrolase activity"/>
    <property type="evidence" value="ECO:0007669"/>
    <property type="project" value="UniProtKB-KW"/>
</dbReference>
<dbReference type="RefSeq" id="WP_266068099.1">
    <property type="nucleotide sequence ID" value="NZ_JAPJDA010000002.1"/>
</dbReference>
<keyword evidence="3" id="KW-0255">Endonuclease</keyword>
<evidence type="ECO:0000313" key="8">
    <source>
        <dbReference type="EMBL" id="MCX2836922.1"/>
    </source>
</evidence>
<gene>
    <name evidence="8" type="ORF">OQ279_02055</name>
</gene>
<proteinExistence type="inferred from homology"/>
<dbReference type="AlphaFoldDB" id="A0A9X3CUB3"/>
<dbReference type="GO" id="GO:0004521">
    <property type="term" value="F:RNA endonuclease activity"/>
    <property type="evidence" value="ECO:0007669"/>
    <property type="project" value="InterPro"/>
</dbReference>
<evidence type="ECO:0000259" key="6">
    <source>
        <dbReference type="Pfam" id="PF03755"/>
    </source>
</evidence>
<keyword evidence="2" id="KW-0540">Nuclease</keyword>
<name>A0A9X3CUB3_9FLAO</name>
<dbReference type="Proteomes" id="UP001148482">
    <property type="component" value="Unassembled WGS sequence"/>
</dbReference>
<evidence type="ECO:0000256" key="1">
    <source>
        <dbReference type="ARBA" id="ARBA00001968"/>
    </source>
</evidence>
<evidence type="ECO:0000256" key="2">
    <source>
        <dbReference type="ARBA" id="ARBA00022722"/>
    </source>
</evidence>
<dbReference type="PANTHER" id="PTHR30636:SF3">
    <property type="entry name" value="UPF0701 PROTEIN YICC"/>
    <property type="match status" value="1"/>
</dbReference>
<sequence length="285" mass="32787">MIQSMTGFGKSVLQLPSKKITVEIKSLNSKNLDLNARIPSQYREKELQLRNKISRELTRGKVDFSVYVEVTGEETSSAVNAAAVKKYMNQLREIYSAPDVDLLQMAVRMPDAFKTEREEIDEDEFQAIEEAVDEALREINDFRSAEGKVLEDELEQRAGNIQELLQKVIAMDPERIAGVRERLQKGVAELKENVDQNRFEQELVFYIEKFDITEEKVRLENHMDYFQKTLGSLDSNGKKLGFISQEMGREINTIGSKSNYAPMQQLVVQMKDELEKIKEQLLNVL</sequence>
<dbReference type="EMBL" id="JAPJDA010000002">
    <property type="protein sequence ID" value="MCX2836922.1"/>
    <property type="molecule type" value="Genomic_DNA"/>
</dbReference>
<dbReference type="NCBIfam" id="TIGR00255">
    <property type="entry name" value="YicC/YloC family endoribonuclease"/>
    <property type="match status" value="1"/>
</dbReference>
<dbReference type="InterPro" id="IPR013551">
    <property type="entry name" value="YicC-like_C"/>
</dbReference>
<feature type="domain" description="Endoribonuclease YicC-like N-terminal" evidence="6">
    <location>
        <begin position="2"/>
        <end position="151"/>
    </location>
</feature>
<evidence type="ECO:0000259" key="7">
    <source>
        <dbReference type="Pfam" id="PF08340"/>
    </source>
</evidence>
<dbReference type="PANTHER" id="PTHR30636">
    <property type="entry name" value="UPF0701 PROTEIN YICC"/>
    <property type="match status" value="1"/>
</dbReference>
<evidence type="ECO:0000256" key="4">
    <source>
        <dbReference type="ARBA" id="ARBA00022801"/>
    </source>
</evidence>
<keyword evidence="9" id="KW-1185">Reference proteome</keyword>
<organism evidence="8 9">
    <name type="scientific">Salinimicrobium profundisediminis</name>
    <dbReference type="NCBI Taxonomy" id="2994553"/>
    <lineage>
        <taxon>Bacteria</taxon>
        <taxon>Pseudomonadati</taxon>
        <taxon>Bacteroidota</taxon>
        <taxon>Flavobacteriia</taxon>
        <taxon>Flavobacteriales</taxon>
        <taxon>Flavobacteriaceae</taxon>
        <taxon>Salinimicrobium</taxon>
    </lineage>
</organism>
<evidence type="ECO:0000256" key="5">
    <source>
        <dbReference type="ARBA" id="ARBA00035648"/>
    </source>
</evidence>
<dbReference type="InterPro" id="IPR013527">
    <property type="entry name" value="YicC-like_N"/>
</dbReference>
<dbReference type="Pfam" id="PF08340">
    <property type="entry name" value="YicC-like_C"/>
    <property type="match status" value="1"/>
</dbReference>
<comment type="cofactor">
    <cofactor evidence="1">
        <name>a divalent metal cation</name>
        <dbReference type="ChEBI" id="CHEBI:60240"/>
    </cofactor>
</comment>
<protein>
    <submittedName>
        <fullName evidence="8">YicC family protein</fullName>
    </submittedName>
</protein>
<comment type="similarity">
    <text evidence="5">Belongs to the YicC/YloC family.</text>
</comment>
<dbReference type="InterPro" id="IPR005229">
    <property type="entry name" value="YicC/YloC-like"/>
</dbReference>